<dbReference type="STRING" id="398512.Bccel_4144"/>
<organism evidence="5 6">
    <name type="scientific">Pseudobacteroides cellulosolvens ATCC 35603 = DSM 2933</name>
    <dbReference type="NCBI Taxonomy" id="398512"/>
    <lineage>
        <taxon>Bacteria</taxon>
        <taxon>Bacillati</taxon>
        <taxon>Bacillota</taxon>
        <taxon>Clostridia</taxon>
        <taxon>Eubacteriales</taxon>
        <taxon>Oscillospiraceae</taxon>
        <taxon>Pseudobacteroides</taxon>
    </lineage>
</organism>
<dbReference type="GO" id="GO:0005524">
    <property type="term" value="F:ATP binding"/>
    <property type="evidence" value="ECO:0007669"/>
    <property type="project" value="UniProtKB-KW"/>
</dbReference>
<dbReference type="InterPro" id="IPR027417">
    <property type="entry name" value="P-loop_NTPase"/>
</dbReference>
<evidence type="ECO:0000259" key="4">
    <source>
        <dbReference type="SMART" id="SM00534"/>
    </source>
</evidence>
<keyword evidence="6" id="KW-1185">Reference proteome</keyword>
<evidence type="ECO:0000256" key="2">
    <source>
        <dbReference type="ARBA" id="ARBA00022840"/>
    </source>
</evidence>
<dbReference type="GO" id="GO:0005829">
    <property type="term" value="C:cytosol"/>
    <property type="evidence" value="ECO:0007669"/>
    <property type="project" value="TreeGrafter"/>
</dbReference>
<dbReference type="InterPro" id="IPR045076">
    <property type="entry name" value="MutS"/>
</dbReference>
<dbReference type="InterPro" id="IPR000432">
    <property type="entry name" value="DNA_mismatch_repair_MutS_C"/>
</dbReference>
<dbReference type="EMBL" id="LGTC01000001">
    <property type="protein sequence ID" value="KNY28870.1"/>
    <property type="molecule type" value="Genomic_DNA"/>
</dbReference>
<proteinExistence type="predicted"/>
<keyword evidence="1" id="KW-0547">Nucleotide-binding</keyword>
<dbReference type="SUPFAM" id="SSF52540">
    <property type="entry name" value="P-loop containing nucleoside triphosphate hydrolases"/>
    <property type="match status" value="1"/>
</dbReference>
<keyword evidence="3" id="KW-0238">DNA-binding</keyword>
<dbReference type="GO" id="GO:0030983">
    <property type="term" value="F:mismatched DNA binding"/>
    <property type="evidence" value="ECO:0007669"/>
    <property type="project" value="InterPro"/>
</dbReference>
<dbReference type="eggNOG" id="COG0249">
    <property type="taxonomic scope" value="Bacteria"/>
</dbReference>
<reference evidence="6" key="1">
    <citation type="submission" date="2015-07" db="EMBL/GenBank/DDBJ databases">
        <title>Near-Complete Genome Sequence of the Cellulolytic Bacterium Bacteroides (Pseudobacteroides) cellulosolvens ATCC 35603.</title>
        <authorList>
            <person name="Dassa B."/>
            <person name="Utturkar S.M."/>
            <person name="Klingeman D.M."/>
            <person name="Hurt R.A."/>
            <person name="Keller M."/>
            <person name="Xu J."/>
            <person name="Reddy Y.H.K."/>
            <person name="Borovok I."/>
            <person name="Grinberg I.R."/>
            <person name="Lamed R."/>
            <person name="Zhivin O."/>
            <person name="Bayer E.A."/>
            <person name="Brown S.D."/>
        </authorList>
    </citation>
    <scope>NUCLEOTIDE SEQUENCE [LARGE SCALE GENOMIC DNA]</scope>
    <source>
        <strain evidence="6">DSM 2933</strain>
    </source>
</reference>
<dbReference type="RefSeq" id="WP_036937609.1">
    <property type="nucleotide sequence ID" value="NZ_JQKC01000005.1"/>
</dbReference>
<evidence type="ECO:0000256" key="1">
    <source>
        <dbReference type="ARBA" id="ARBA00022741"/>
    </source>
</evidence>
<feature type="domain" description="DNA mismatch repair proteins mutS family" evidence="4">
    <location>
        <begin position="362"/>
        <end position="528"/>
    </location>
</feature>
<dbReference type="PANTHER" id="PTHR11361">
    <property type="entry name" value="DNA MISMATCH REPAIR PROTEIN MUTS FAMILY MEMBER"/>
    <property type="match status" value="1"/>
</dbReference>
<dbReference type="GO" id="GO:0006298">
    <property type="term" value="P:mismatch repair"/>
    <property type="evidence" value="ECO:0007669"/>
    <property type="project" value="InterPro"/>
</dbReference>
<keyword evidence="2" id="KW-0067">ATP-binding</keyword>
<evidence type="ECO:0000256" key="3">
    <source>
        <dbReference type="ARBA" id="ARBA00023125"/>
    </source>
</evidence>
<accession>A0A0L6JT57</accession>
<dbReference type="GO" id="GO:0140664">
    <property type="term" value="F:ATP-dependent DNA damage sensor activity"/>
    <property type="evidence" value="ECO:0007669"/>
    <property type="project" value="InterPro"/>
</dbReference>
<gene>
    <name evidence="5" type="ORF">Bccel_4144</name>
</gene>
<dbReference type="OrthoDB" id="9808166at2"/>
<sequence>MLNNCKETEDSRYYSLLWPREADWAYWNSKCAASGSYIKDLCIGKILDSLAFKEEDRKKAEELFEKLCTDRSVLQYRLDIMEDFIENRELSEAFNEFVKIIALIERSSKEKYPNQKEIHVYTCLFEKAAAYVSLIAGMKECLESREGELKSSGLRALLDFVRHIAKKSIFIDMQKAVRRISEEYETVSKLSIEFGYYEGLKDIVINTDSIEGCISHAKPFISSILDNGAVFLDGRDRSYCKIYYDVRFSRLEELILERLMAVNPLVFNSIQEFYGNYSGYSFDEICELKFELEFYLRFSELVWSMENRGLKLCKPRIHMSQSGNASVLELYDLSLALQMKDSGRMNLSEAIVANDLSFDENGRIFVVTGPNKGGKTTYIRSVGIAQALFQAGCYVPAHNAEMNVVDAIHTHFPQEEVLGLQKGRLGEEIQRISQILDNSTHQSLILLNETFSSTRRVDGYYLGRDVLKLLMKKGCLGIYVTHFTELAFDVDDLNGEVPEGSKLASLAAGIDDFDGKGLIGNRTYRIHRLKPTGFGYSRDITLKHGLSSKQLDELLKRRGYLV</sequence>
<comment type="caution">
    <text evidence="5">The sequence shown here is derived from an EMBL/GenBank/DDBJ whole genome shotgun (WGS) entry which is preliminary data.</text>
</comment>
<dbReference type="Proteomes" id="UP000036923">
    <property type="component" value="Unassembled WGS sequence"/>
</dbReference>
<protein>
    <submittedName>
        <fullName evidence="5">DNA mismatch repair protein MutS domain protein</fullName>
    </submittedName>
</protein>
<dbReference type="Pfam" id="PF00488">
    <property type="entry name" value="MutS_V"/>
    <property type="match status" value="1"/>
</dbReference>
<dbReference type="SMART" id="SM00534">
    <property type="entry name" value="MUTSac"/>
    <property type="match status" value="1"/>
</dbReference>
<name>A0A0L6JT57_9FIRM</name>
<dbReference type="Gene3D" id="3.40.50.300">
    <property type="entry name" value="P-loop containing nucleotide triphosphate hydrolases"/>
    <property type="match status" value="1"/>
</dbReference>
<dbReference type="PANTHER" id="PTHR11361:SF34">
    <property type="entry name" value="DNA MISMATCH REPAIR PROTEIN MSH1, MITOCHONDRIAL"/>
    <property type="match status" value="1"/>
</dbReference>
<evidence type="ECO:0000313" key="5">
    <source>
        <dbReference type="EMBL" id="KNY28870.1"/>
    </source>
</evidence>
<dbReference type="AlphaFoldDB" id="A0A0L6JT57"/>
<evidence type="ECO:0000313" key="6">
    <source>
        <dbReference type="Proteomes" id="UP000036923"/>
    </source>
</evidence>